<dbReference type="Pfam" id="PF13194">
    <property type="entry name" value="DUF4010"/>
    <property type="match status" value="1"/>
</dbReference>
<dbReference type="PANTHER" id="PTHR39084">
    <property type="entry name" value="MEMBRANE PROTEIN-RELATED"/>
    <property type="match status" value="1"/>
</dbReference>
<feature type="transmembrane region" description="Helical" evidence="1">
    <location>
        <begin position="87"/>
        <end position="108"/>
    </location>
</feature>
<evidence type="ECO:0000313" key="4">
    <source>
        <dbReference type="EMBL" id="MFC3167365.1"/>
    </source>
</evidence>
<evidence type="ECO:0000259" key="2">
    <source>
        <dbReference type="Pfam" id="PF02308"/>
    </source>
</evidence>
<comment type="caution">
    <text evidence="4">The sequence shown here is derived from an EMBL/GenBank/DDBJ whole genome shotgun (WGS) entry which is preliminary data.</text>
</comment>
<evidence type="ECO:0000256" key="1">
    <source>
        <dbReference type="SAM" id="Phobius"/>
    </source>
</evidence>
<organism evidence="4 5">
    <name type="scientific">Paracoccus fontiphilus</name>
    <dbReference type="NCBI Taxonomy" id="1815556"/>
    <lineage>
        <taxon>Bacteria</taxon>
        <taxon>Pseudomonadati</taxon>
        <taxon>Pseudomonadota</taxon>
        <taxon>Alphaproteobacteria</taxon>
        <taxon>Rhodobacterales</taxon>
        <taxon>Paracoccaceae</taxon>
        <taxon>Paracoccus</taxon>
    </lineage>
</organism>
<feature type="transmembrane region" description="Helical" evidence="1">
    <location>
        <begin position="265"/>
        <end position="286"/>
    </location>
</feature>
<dbReference type="RefSeq" id="WP_207472278.1">
    <property type="nucleotide sequence ID" value="NZ_JAFNAW010000140.1"/>
</dbReference>
<gene>
    <name evidence="4" type="ORF">ACFOD7_04805</name>
</gene>
<feature type="transmembrane region" description="Helical" evidence="1">
    <location>
        <begin position="364"/>
        <end position="386"/>
    </location>
</feature>
<keyword evidence="5" id="KW-1185">Reference proteome</keyword>
<name>A0ABV7I9S7_9RHOB</name>
<feature type="transmembrane region" description="Helical" evidence="1">
    <location>
        <begin position="62"/>
        <end position="80"/>
    </location>
</feature>
<feature type="transmembrane region" description="Helical" evidence="1">
    <location>
        <begin position="114"/>
        <end position="132"/>
    </location>
</feature>
<accession>A0ABV7I9S7</accession>
<dbReference type="Proteomes" id="UP001595557">
    <property type="component" value="Unassembled WGS sequence"/>
</dbReference>
<dbReference type="InterPro" id="IPR049177">
    <property type="entry name" value="MgtC_SapB_SrpB_YhiD_N"/>
</dbReference>
<feature type="transmembrane region" description="Helical" evidence="1">
    <location>
        <begin position="306"/>
        <end position="325"/>
    </location>
</feature>
<reference evidence="5" key="1">
    <citation type="journal article" date="2019" name="Int. J. Syst. Evol. Microbiol.">
        <title>The Global Catalogue of Microorganisms (GCM) 10K type strain sequencing project: providing services to taxonomists for standard genome sequencing and annotation.</title>
        <authorList>
            <consortium name="The Broad Institute Genomics Platform"/>
            <consortium name="The Broad Institute Genome Sequencing Center for Infectious Disease"/>
            <person name="Wu L."/>
            <person name="Ma J."/>
        </authorList>
    </citation>
    <scope>NUCLEOTIDE SEQUENCE [LARGE SCALE GENOMIC DNA]</scope>
    <source>
        <strain evidence="5">KCTC 52239</strain>
    </source>
</reference>
<evidence type="ECO:0000259" key="3">
    <source>
        <dbReference type="Pfam" id="PF13194"/>
    </source>
</evidence>
<keyword evidence="1" id="KW-1133">Transmembrane helix</keyword>
<sequence length="417" mass="42752">MENQFFRLGVALAIGLLVGLERGWREREEPAGSRTAGLRTFGIFGLLGGVSAALAAEMAAPVVFAAGLLAVAALFGLFQFQEARHEGNFSVTGVMAGLGVFSLGGLAVGGDYRVAAAGGTALAAILASREILHTALRRVNWVELRSALVLAVMTAIILPMLPNRAVDPWGGLNPWEIWFFTVLIATISFAGYIAVRVLGPGRGLLVSALAGALASSTAVTVALARIAKGTTHVRPLVGAAALAGMVSLLRVLVVVALLRRGILPHVAVPVLCAAGILGASGLIMVLRGSEARQPQEMMHNPFELRALLVFALLFAIFSTASAALVDHFGGASLPATSALSGMFDVDVAVLSALRLQVPGVGQPMIVAAVLAALSANAVGRLFLAMLAGPVRFWAWLLATTLAAAAGGAAGFAMSALA</sequence>
<feature type="domain" description="MgtC/SapB/SrpB/YhiD N-terminal" evidence="2">
    <location>
        <begin position="8"/>
        <end position="133"/>
    </location>
</feature>
<protein>
    <submittedName>
        <fullName evidence="4">MgtC/SapB family protein</fullName>
    </submittedName>
</protein>
<dbReference type="Pfam" id="PF02308">
    <property type="entry name" value="MgtC"/>
    <property type="match status" value="1"/>
</dbReference>
<proteinExistence type="predicted"/>
<evidence type="ECO:0000313" key="5">
    <source>
        <dbReference type="Proteomes" id="UP001595557"/>
    </source>
</evidence>
<dbReference type="EMBL" id="JBHRTE010000024">
    <property type="protein sequence ID" value="MFC3167365.1"/>
    <property type="molecule type" value="Genomic_DNA"/>
</dbReference>
<feature type="domain" description="DUF4010" evidence="3">
    <location>
        <begin position="182"/>
        <end position="388"/>
    </location>
</feature>
<dbReference type="PANTHER" id="PTHR39084:SF1">
    <property type="entry name" value="DUF4010 DOMAIN-CONTAINING PROTEIN"/>
    <property type="match status" value="1"/>
</dbReference>
<feature type="transmembrane region" description="Helical" evidence="1">
    <location>
        <begin position="177"/>
        <end position="195"/>
    </location>
</feature>
<feature type="transmembrane region" description="Helical" evidence="1">
    <location>
        <begin position="36"/>
        <end position="56"/>
    </location>
</feature>
<keyword evidence="1" id="KW-0812">Transmembrane</keyword>
<feature type="transmembrane region" description="Helical" evidence="1">
    <location>
        <begin position="204"/>
        <end position="224"/>
    </location>
</feature>
<feature type="transmembrane region" description="Helical" evidence="1">
    <location>
        <begin position="236"/>
        <end position="258"/>
    </location>
</feature>
<dbReference type="InterPro" id="IPR025105">
    <property type="entry name" value="DUF4010"/>
</dbReference>
<keyword evidence="1" id="KW-0472">Membrane</keyword>
<feature type="transmembrane region" description="Helical" evidence="1">
    <location>
        <begin position="392"/>
        <end position="416"/>
    </location>
</feature>
<feature type="transmembrane region" description="Helical" evidence="1">
    <location>
        <begin position="6"/>
        <end position="24"/>
    </location>
</feature>
<feature type="transmembrane region" description="Helical" evidence="1">
    <location>
        <begin position="144"/>
        <end position="162"/>
    </location>
</feature>